<dbReference type="Proteomes" id="UP000034172">
    <property type="component" value="Unassembled WGS sequence"/>
</dbReference>
<keyword evidence="1" id="KW-1133">Transmembrane helix</keyword>
<dbReference type="EMBL" id="LCIE01000031">
    <property type="protein sequence ID" value="KKT48381.1"/>
    <property type="molecule type" value="Genomic_DNA"/>
</dbReference>
<keyword evidence="1" id="KW-0472">Membrane</keyword>
<gene>
    <name evidence="2" type="ORF">UW41_C0031G0008</name>
</gene>
<evidence type="ECO:0000313" key="3">
    <source>
        <dbReference type="Proteomes" id="UP000034172"/>
    </source>
</evidence>
<accession>A0A0G1HMF0</accession>
<keyword evidence="1" id="KW-0812">Transmembrane</keyword>
<evidence type="ECO:0000256" key="1">
    <source>
        <dbReference type="SAM" id="Phobius"/>
    </source>
</evidence>
<dbReference type="AlphaFoldDB" id="A0A0G1HMF0"/>
<protein>
    <submittedName>
        <fullName evidence="2">Uncharacterized protein</fullName>
    </submittedName>
</protein>
<feature type="transmembrane region" description="Helical" evidence="1">
    <location>
        <begin position="31"/>
        <end position="53"/>
    </location>
</feature>
<dbReference type="STRING" id="1618392.UW41_C0031G0008"/>
<reference evidence="2 3" key="1">
    <citation type="journal article" date="2015" name="Nature">
        <title>rRNA introns, odd ribosomes, and small enigmatic genomes across a large radiation of phyla.</title>
        <authorList>
            <person name="Brown C.T."/>
            <person name="Hug L.A."/>
            <person name="Thomas B.C."/>
            <person name="Sharon I."/>
            <person name="Castelle C.J."/>
            <person name="Singh A."/>
            <person name="Wilkins M.J."/>
            <person name="Williams K.H."/>
            <person name="Banfield J.F."/>
        </authorList>
    </citation>
    <scope>NUCLEOTIDE SEQUENCE [LARGE SCALE GENOMIC DNA]</scope>
</reference>
<evidence type="ECO:0000313" key="2">
    <source>
        <dbReference type="EMBL" id="KKT48381.1"/>
    </source>
</evidence>
<name>A0A0G1HMF0_9BACT</name>
<comment type="caution">
    <text evidence="2">The sequence shown here is derived from an EMBL/GenBank/DDBJ whole genome shotgun (WGS) entry which is preliminary data.</text>
</comment>
<organism evidence="2 3">
    <name type="scientific">Candidatus Collierbacteria bacterium GW2011_GWC2_44_18</name>
    <dbReference type="NCBI Taxonomy" id="1618392"/>
    <lineage>
        <taxon>Bacteria</taxon>
        <taxon>Candidatus Collieribacteriota</taxon>
    </lineage>
</organism>
<sequence>MKEQFSGNRGICRMIIFQKANKKIGINKGHIFFLAKYSFLAASIISSISMLALDGRDSRCHHQLVTTLGDGHFLALFEA</sequence>
<proteinExistence type="predicted"/>